<keyword evidence="1 2" id="KW-0129">CBS domain</keyword>
<evidence type="ECO:0000256" key="2">
    <source>
        <dbReference type="PROSITE-ProRule" id="PRU00703"/>
    </source>
</evidence>
<name>A0A328C5K0_9DELT</name>
<reference evidence="4 5" key="1">
    <citation type="submission" date="2018-05" db="EMBL/GenBank/DDBJ databases">
        <title>Lujinxingia marina gen. nov. sp. nov., a new facultative anaerobic member of the class Deltaproteobacteria, and proposal of Lujinxingaceae fam. nov.</title>
        <authorList>
            <person name="Li C.-M."/>
        </authorList>
    </citation>
    <scope>NUCLEOTIDE SEQUENCE [LARGE SCALE GENOMIC DNA]</scope>
    <source>
        <strain evidence="4 5">B210</strain>
    </source>
</reference>
<dbReference type="GO" id="GO:0016301">
    <property type="term" value="F:kinase activity"/>
    <property type="evidence" value="ECO:0007669"/>
    <property type="project" value="UniProtKB-KW"/>
</dbReference>
<keyword evidence="5" id="KW-1185">Reference proteome</keyword>
<gene>
    <name evidence="4" type="ORF">DL240_13750</name>
</gene>
<dbReference type="EMBL" id="QHKO01000006">
    <property type="protein sequence ID" value="RAL21192.1"/>
    <property type="molecule type" value="Genomic_DNA"/>
</dbReference>
<feature type="domain" description="CBS" evidence="3">
    <location>
        <begin position="82"/>
        <end position="142"/>
    </location>
</feature>
<accession>A0A328C5K0</accession>
<dbReference type="Proteomes" id="UP000249169">
    <property type="component" value="Unassembled WGS sequence"/>
</dbReference>
<dbReference type="SMART" id="SM00116">
    <property type="entry name" value="CBS"/>
    <property type="match status" value="2"/>
</dbReference>
<dbReference type="Pfam" id="PF00571">
    <property type="entry name" value="CBS"/>
    <property type="match status" value="2"/>
</dbReference>
<keyword evidence="4" id="KW-0808">Transferase</keyword>
<evidence type="ECO:0000313" key="4">
    <source>
        <dbReference type="EMBL" id="RAL21192.1"/>
    </source>
</evidence>
<dbReference type="PANTHER" id="PTHR43080:SF2">
    <property type="entry name" value="CBS DOMAIN-CONTAINING PROTEIN"/>
    <property type="match status" value="1"/>
</dbReference>
<feature type="domain" description="CBS" evidence="3">
    <location>
        <begin position="8"/>
        <end position="64"/>
    </location>
</feature>
<sequence length="145" mass="15927">MIEASELMTGNPERADVTDPLREVIRKLIELDVRHLPIVENNELVGMISDRDLQGLMVPDGSDLEVMRLSDPRFDQSVSSVMQGDVISVHPETNINDVIELMIDQKIGAVPVVDPITGTLVGIVSYVDVIREARDYFSGESVGAP</sequence>
<dbReference type="SUPFAM" id="SSF54631">
    <property type="entry name" value="CBS-domain pair"/>
    <property type="match status" value="1"/>
</dbReference>
<keyword evidence="4" id="KW-0418">Kinase</keyword>
<dbReference type="AlphaFoldDB" id="A0A328C5K0"/>
<protein>
    <submittedName>
        <fullName evidence="4">Histidine kinase</fullName>
    </submittedName>
</protein>
<comment type="caution">
    <text evidence="4">The sequence shown here is derived from an EMBL/GenBank/DDBJ whole genome shotgun (WGS) entry which is preliminary data.</text>
</comment>
<evidence type="ECO:0000313" key="5">
    <source>
        <dbReference type="Proteomes" id="UP000249169"/>
    </source>
</evidence>
<dbReference type="OrthoDB" id="9802114at2"/>
<dbReference type="InterPro" id="IPR051257">
    <property type="entry name" value="Diverse_CBS-Domain"/>
</dbReference>
<dbReference type="RefSeq" id="WP_111730480.1">
    <property type="nucleotide sequence ID" value="NZ_QHKO01000006.1"/>
</dbReference>
<dbReference type="PROSITE" id="PS51371">
    <property type="entry name" value="CBS"/>
    <property type="match status" value="2"/>
</dbReference>
<organism evidence="4 5">
    <name type="scientific">Lujinxingia litoralis</name>
    <dbReference type="NCBI Taxonomy" id="2211119"/>
    <lineage>
        <taxon>Bacteria</taxon>
        <taxon>Deltaproteobacteria</taxon>
        <taxon>Bradymonadales</taxon>
        <taxon>Lujinxingiaceae</taxon>
        <taxon>Lujinxingia</taxon>
    </lineage>
</organism>
<dbReference type="Gene3D" id="3.10.580.10">
    <property type="entry name" value="CBS-domain"/>
    <property type="match status" value="1"/>
</dbReference>
<dbReference type="InterPro" id="IPR046342">
    <property type="entry name" value="CBS_dom_sf"/>
</dbReference>
<evidence type="ECO:0000256" key="1">
    <source>
        <dbReference type="ARBA" id="ARBA00023122"/>
    </source>
</evidence>
<dbReference type="InterPro" id="IPR000644">
    <property type="entry name" value="CBS_dom"/>
</dbReference>
<evidence type="ECO:0000259" key="3">
    <source>
        <dbReference type="PROSITE" id="PS51371"/>
    </source>
</evidence>
<dbReference type="PANTHER" id="PTHR43080">
    <property type="entry name" value="CBS DOMAIN-CONTAINING PROTEIN CBSX3, MITOCHONDRIAL"/>
    <property type="match status" value="1"/>
</dbReference>
<proteinExistence type="predicted"/>